<evidence type="ECO:0000256" key="11">
    <source>
        <dbReference type="ARBA" id="ARBA00023136"/>
    </source>
</evidence>
<dbReference type="GO" id="GO:0006491">
    <property type="term" value="P:N-glycan processing"/>
    <property type="evidence" value="ECO:0007669"/>
    <property type="project" value="Ensembl"/>
</dbReference>
<dbReference type="FunCoup" id="G1PUE1">
    <property type="interactions" value="300"/>
</dbReference>
<evidence type="ECO:0000256" key="10">
    <source>
        <dbReference type="ARBA" id="ARBA00023034"/>
    </source>
</evidence>
<evidence type="ECO:0000256" key="6">
    <source>
        <dbReference type="ARBA" id="ARBA00022679"/>
    </source>
</evidence>
<dbReference type="InParanoid" id="G1PUE1"/>
<dbReference type="Pfam" id="PF00777">
    <property type="entry name" value="Glyco_transf_29"/>
    <property type="match status" value="1"/>
</dbReference>
<dbReference type="EMBL" id="AAPE02000421">
    <property type="status" value="NOT_ANNOTATED_CDS"/>
    <property type="molecule type" value="Genomic_DNA"/>
</dbReference>
<dbReference type="GO" id="GO:0003828">
    <property type="term" value="F:alpha-N-acetylneuraminate alpha-2,8-sialyltransferase activity"/>
    <property type="evidence" value="ECO:0007669"/>
    <property type="project" value="Ensembl"/>
</dbReference>
<keyword evidence="11" id="KW-0472">Membrane</keyword>
<dbReference type="AlphaFoldDB" id="G1PUE1"/>
<dbReference type="eggNOG" id="KOG2692">
    <property type="taxonomic scope" value="Eukaryota"/>
</dbReference>
<evidence type="ECO:0000256" key="2">
    <source>
        <dbReference type="ARBA" id="ARBA00004613"/>
    </source>
</evidence>
<reference evidence="15" key="3">
    <citation type="submission" date="2025-09" db="UniProtKB">
        <authorList>
            <consortium name="Ensembl"/>
        </authorList>
    </citation>
    <scope>IDENTIFICATION</scope>
</reference>
<dbReference type="PANTHER" id="PTHR11987">
    <property type="entry name" value="ALPHA-2,8-SIALYLTRANSFERASE"/>
    <property type="match status" value="1"/>
</dbReference>
<dbReference type="GO" id="GO:0001574">
    <property type="term" value="P:ganglioside biosynthetic process"/>
    <property type="evidence" value="ECO:0007669"/>
    <property type="project" value="Ensembl"/>
</dbReference>
<evidence type="ECO:0000256" key="14">
    <source>
        <dbReference type="SAM" id="MobiDB-lite"/>
    </source>
</evidence>
<dbReference type="InterPro" id="IPR038578">
    <property type="entry name" value="GT29-like_sf"/>
</dbReference>
<dbReference type="InterPro" id="IPR050943">
    <property type="entry name" value="Glycosyltr_29_Sialyltrsf"/>
</dbReference>
<evidence type="ECO:0000313" key="16">
    <source>
        <dbReference type="Proteomes" id="UP000001074"/>
    </source>
</evidence>
<organism evidence="15 16">
    <name type="scientific">Myotis lucifugus</name>
    <name type="common">Little brown bat</name>
    <dbReference type="NCBI Taxonomy" id="59463"/>
    <lineage>
        <taxon>Eukaryota</taxon>
        <taxon>Metazoa</taxon>
        <taxon>Chordata</taxon>
        <taxon>Craniata</taxon>
        <taxon>Vertebrata</taxon>
        <taxon>Euteleostomi</taxon>
        <taxon>Mammalia</taxon>
        <taxon>Eutheria</taxon>
        <taxon>Laurasiatheria</taxon>
        <taxon>Chiroptera</taxon>
        <taxon>Yangochiroptera</taxon>
        <taxon>Vespertilionidae</taxon>
        <taxon>Myotis</taxon>
    </lineage>
</organism>
<dbReference type="CDD" id="cd23988">
    <property type="entry name" value="GT29_ST8SIA4"/>
    <property type="match status" value="1"/>
</dbReference>
<proteinExistence type="inferred from homology"/>
<evidence type="ECO:0000256" key="12">
    <source>
        <dbReference type="ARBA" id="ARBA00023157"/>
    </source>
</evidence>
<dbReference type="GeneTree" id="ENSGT01030000234535"/>
<keyword evidence="7" id="KW-0812">Transmembrane</keyword>
<sequence>AHHFPARKRNLSPREAARSDPAGLARTARESAGLRSGTGVSVAAVDPRDLRRRPRLHALLAFYRPPATKSPNTELFYPEKVPEPGQPLLSQAPKMRSVRKRWTICTISLLLIFYKTKEIARTEEHQETQLIGDGELYLSRSLVNSSDKIIRKAGSSIFQHSVEGWKINSSLVLEIRYRKNILRFLDAERDVSVVKSSFKPGDVIHYVLDRRRTLNISQDLHSLLPEVSPMKNRRFKTCAVVGNSGILLDSECGKEIDSHNFVIRINMIPVVEFAADVGTKSDFITMNPSVVQRAFGGFRNESDREKFVHRLSMLNDSVLWIPAFMVKGGEKHVEWVNALILKNKLKVRTAYPSLRLIHAVRGYWLTNKVPIKRPSTGLLMYTLATRFCDEIHLYGFWPFPKDLNGKAVKYHYYDDLKYRYFSNASPHRMPLEFKTLNVLHNRGALKLTTGKCVKQ</sequence>
<evidence type="ECO:0000256" key="5">
    <source>
        <dbReference type="ARBA" id="ARBA00022676"/>
    </source>
</evidence>
<comment type="subcellular location">
    <subcellularLocation>
        <location evidence="1">Golgi apparatus membrane</location>
        <topology evidence="1">Single-pass type II membrane protein</topology>
    </subcellularLocation>
    <subcellularLocation>
        <location evidence="2">Secreted</location>
    </subcellularLocation>
</comment>
<dbReference type="Proteomes" id="UP000001074">
    <property type="component" value="Unassembled WGS sequence"/>
</dbReference>
<evidence type="ECO:0000256" key="9">
    <source>
        <dbReference type="ARBA" id="ARBA00022989"/>
    </source>
</evidence>
<reference evidence="15 16" key="1">
    <citation type="journal article" date="2011" name="Nature">
        <title>A high-resolution map of human evolutionary constraint using 29 mammals.</title>
        <authorList>
            <person name="Lindblad-Toh K."/>
            <person name="Garber M."/>
            <person name="Zuk O."/>
            <person name="Lin M.F."/>
            <person name="Parker B.J."/>
            <person name="Washietl S."/>
            <person name="Kheradpour P."/>
            <person name="Ernst J."/>
            <person name="Jordan G."/>
            <person name="Mauceli E."/>
            <person name="Ward L.D."/>
            <person name="Lowe C.B."/>
            <person name="Holloway A.K."/>
            <person name="Clamp M."/>
            <person name="Gnerre S."/>
            <person name="Alfoldi J."/>
            <person name="Beal K."/>
            <person name="Chang J."/>
            <person name="Clawson H."/>
            <person name="Cuff J."/>
            <person name="Di Palma F."/>
            <person name="Fitzgerald S."/>
            <person name="Flicek P."/>
            <person name="Guttman M."/>
            <person name="Hubisz M.J."/>
            <person name="Jaffe D.B."/>
            <person name="Jungreis I."/>
            <person name="Kent W.J."/>
            <person name="Kostka D."/>
            <person name="Lara M."/>
            <person name="Martins A.L."/>
            <person name="Massingham T."/>
            <person name="Moltke I."/>
            <person name="Raney B.J."/>
            <person name="Rasmussen M.D."/>
            <person name="Robinson J."/>
            <person name="Stark A."/>
            <person name="Vilella A.J."/>
            <person name="Wen J."/>
            <person name="Xie X."/>
            <person name="Zody M.C."/>
            <person name="Baldwin J."/>
            <person name="Bloom T."/>
            <person name="Chin C.W."/>
            <person name="Heiman D."/>
            <person name="Nicol R."/>
            <person name="Nusbaum C."/>
            <person name="Young S."/>
            <person name="Wilkinson J."/>
            <person name="Worley K.C."/>
            <person name="Kovar C.L."/>
            <person name="Muzny D.M."/>
            <person name="Gibbs R.A."/>
            <person name="Cree A."/>
            <person name="Dihn H.H."/>
            <person name="Fowler G."/>
            <person name="Jhangiani S."/>
            <person name="Joshi V."/>
            <person name="Lee S."/>
            <person name="Lewis L.R."/>
            <person name="Nazareth L.V."/>
            <person name="Okwuonu G."/>
            <person name="Santibanez J."/>
            <person name="Warren W.C."/>
            <person name="Mardis E.R."/>
            <person name="Weinstock G.M."/>
            <person name="Wilson R.K."/>
            <person name="Delehaunty K."/>
            <person name="Dooling D."/>
            <person name="Fronik C."/>
            <person name="Fulton L."/>
            <person name="Fulton B."/>
            <person name="Graves T."/>
            <person name="Minx P."/>
            <person name="Sodergren E."/>
            <person name="Birney E."/>
            <person name="Margulies E.H."/>
            <person name="Herrero J."/>
            <person name="Green E.D."/>
            <person name="Haussler D."/>
            <person name="Siepel A."/>
            <person name="Goldman N."/>
            <person name="Pollard K.S."/>
            <person name="Pedersen J.S."/>
            <person name="Lander E.S."/>
            <person name="Kellis M."/>
        </authorList>
    </citation>
    <scope>NUCLEOTIDE SEQUENCE [LARGE SCALE GENOMIC DNA]</scope>
</reference>
<evidence type="ECO:0000256" key="1">
    <source>
        <dbReference type="ARBA" id="ARBA00004323"/>
    </source>
</evidence>
<evidence type="ECO:0000256" key="8">
    <source>
        <dbReference type="ARBA" id="ARBA00022968"/>
    </source>
</evidence>
<evidence type="ECO:0000313" key="15">
    <source>
        <dbReference type="Ensembl" id="ENSMLUP00000014893.2"/>
    </source>
</evidence>
<keyword evidence="12" id="KW-1015">Disulfide bond</keyword>
<evidence type="ECO:0000256" key="7">
    <source>
        <dbReference type="ARBA" id="ARBA00022692"/>
    </source>
</evidence>
<evidence type="ECO:0000256" key="4">
    <source>
        <dbReference type="ARBA" id="ARBA00022525"/>
    </source>
</evidence>
<keyword evidence="4" id="KW-0964">Secreted</keyword>
<feature type="compositionally biased region" description="Basic residues" evidence="14">
    <location>
        <begin position="1"/>
        <end position="11"/>
    </location>
</feature>
<keyword evidence="8" id="KW-0735">Signal-anchor</keyword>
<dbReference type="Ensembl" id="ENSMLUT00000016344.2">
    <property type="protein sequence ID" value="ENSMLUP00000014893.2"/>
    <property type="gene ID" value="ENSMLUG00000016346.2"/>
</dbReference>
<keyword evidence="5" id="KW-0328">Glycosyltransferase</keyword>
<evidence type="ECO:0000256" key="13">
    <source>
        <dbReference type="ARBA" id="ARBA00023180"/>
    </source>
</evidence>
<feature type="region of interest" description="Disordered" evidence="14">
    <location>
        <begin position="1"/>
        <end position="40"/>
    </location>
</feature>
<dbReference type="HOGENOM" id="CLU_048583_3_0_1"/>
<dbReference type="GO" id="GO:0000139">
    <property type="term" value="C:Golgi membrane"/>
    <property type="evidence" value="ECO:0007669"/>
    <property type="project" value="UniProtKB-SubCell"/>
</dbReference>
<name>G1PUE1_MYOLU</name>
<dbReference type="OMA" id="HAAEGWK"/>
<keyword evidence="6" id="KW-0808">Transferase</keyword>
<dbReference type="PANTHER" id="PTHR11987:SF48">
    <property type="entry name" value="CMP-N-ACETYLNEURAMINATE-POLY-ALPHA-2,8-SIALYLTRANSFERASE"/>
    <property type="match status" value="1"/>
</dbReference>
<keyword evidence="13" id="KW-0325">Glycoprotein</keyword>
<dbReference type="Gene3D" id="3.90.1480.20">
    <property type="entry name" value="Glycosyl transferase family 29"/>
    <property type="match status" value="1"/>
</dbReference>
<dbReference type="InterPro" id="IPR001675">
    <property type="entry name" value="Glyco_trans_29"/>
</dbReference>
<protein>
    <submittedName>
        <fullName evidence="15">ST8 alpha-N-acetyl-neuraminide alpha-2,8-sialyltransferase 4</fullName>
    </submittedName>
</protein>
<dbReference type="GO" id="GO:0097503">
    <property type="term" value="P:sialylation"/>
    <property type="evidence" value="ECO:0007669"/>
    <property type="project" value="Ensembl"/>
</dbReference>
<accession>G1PUE1</accession>
<keyword evidence="10" id="KW-0333">Golgi apparatus</keyword>
<evidence type="ECO:0000256" key="3">
    <source>
        <dbReference type="ARBA" id="ARBA00006003"/>
    </source>
</evidence>
<dbReference type="GO" id="GO:0009311">
    <property type="term" value="P:oligosaccharide metabolic process"/>
    <property type="evidence" value="ECO:0007669"/>
    <property type="project" value="Ensembl"/>
</dbReference>
<keyword evidence="9" id="KW-1133">Transmembrane helix</keyword>
<dbReference type="STRING" id="59463.ENSMLUP00000014893"/>
<reference evidence="15" key="2">
    <citation type="submission" date="2025-08" db="UniProtKB">
        <authorList>
            <consortium name="Ensembl"/>
        </authorList>
    </citation>
    <scope>IDENTIFICATION</scope>
</reference>
<gene>
    <name evidence="15" type="primary">ST8SIA4</name>
</gene>
<keyword evidence="16" id="KW-1185">Reference proteome</keyword>
<dbReference type="GO" id="GO:0005576">
    <property type="term" value="C:extracellular region"/>
    <property type="evidence" value="ECO:0007669"/>
    <property type="project" value="UniProtKB-SubCell"/>
</dbReference>
<comment type="similarity">
    <text evidence="3">Belongs to the glycosyltransferase 29 family.</text>
</comment>
<dbReference type="FunFam" id="3.90.1480.20:FF:000001">
    <property type="entry name" value="ST8 alpha-N-acetyl-neuraminide alpha-2,8-sialyltransferase 2"/>
    <property type="match status" value="1"/>
</dbReference>